<keyword evidence="2" id="KW-0732">Signal</keyword>
<protein>
    <recommendedName>
        <fullName evidence="8">Curli production assembly/transport component CsgG</fullName>
    </recommendedName>
</protein>
<dbReference type="Gene3D" id="2.40.160.20">
    <property type="match status" value="1"/>
</dbReference>
<dbReference type="Pfam" id="PF03783">
    <property type="entry name" value="CsgG"/>
    <property type="match status" value="1"/>
</dbReference>
<gene>
    <name evidence="6" type="ORF">GCM10023189_38450</name>
</gene>
<keyword evidence="4" id="KW-0564">Palmitate</keyword>
<dbReference type="Proteomes" id="UP001501175">
    <property type="component" value="Unassembled WGS sequence"/>
</dbReference>
<name>A0ABP8N982_9BACT</name>
<evidence type="ECO:0000256" key="4">
    <source>
        <dbReference type="ARBA" id="ARBA00023139"/>
    </source>
</evidence>
<dbReference type="PANTHER" id="PTHR41164:SF1">
    <property type="entry name" value="CURLI PRODUCTION ASSEMBLY_TRANSPORT COMPONENT CSGG"/>
    <property type="match status" value="1"/>
</dbReference>
<evidence type="ECO:0000313" key="6">
    <source>
        <dbReference type="EMBL" id="GAA4462121.1"/>
    </source>
</evidence>
<dbReference type="PANTHER" id="PTHR41164">
    <property type="entry name" value="CURLI PRODUCTION ASSEMBLY/TRANSPORT COMPONENT CSGG"/>
    <property type="match status" value="1"/>
</dbReference>
<evidence type="ECO:0000313" key="7">
    <source>
        <dbReference type="Proteomes" id="UP001501175"/>
    </source>
</evidence>
<keyword evidence="1" id="KW-1003">Cell membrane</keyword>
<comment type="caution">
    <text evidence="6">The sequence shown here is derived from an EMBL/GenBank/DDBJ whole genome shotgun (WGS) entry which is preliminary data.</text>
</comment>
<dbReference type="Gene3D" id="3.40.50.10610">
    <property type="entry name" value="ABC-type transport auxiliary lipoprotein component"/>
    <property type="match status" value="1"/>
</dbReference>
<proteinExistence type="predicted"/>
<evidence type="ECO:0000256" key="1">
    <source>
        <dbReference type="ARBA" id="ARBA00022475"/>
    </source>
</evidence>
<evidence type="ECO:0008006" key="8">
    <source>
        <dbReference type="Google" id="ProtNLM"/>
    </source>
</evidence>
<evidence type="ECO:0000256" key="2">
    <source>
        <dbReference type="ARBA" id="ARBA00022729"/>
    </source>
</evidence>
<evidence type="ECO:0000256" key="3">
    <source>
        <dbReference type="ARBA" id="ARBA00023136"/>
    </source>
</evidence>
<sequence>MQGVLLLTSLSLLTGCSAYFNQPTRTQSARLGEETTITPELRKLPAPKEKIVTAVYKFRDQTGQYKPSETGGNWSTAVSQGTTNILLKALEESGWFVPIERENVSNLMNERLIIQRSMAQYQQKGENLPPLLFAGVILEGGIVSYDVNTITGGAGLRFFGTGGSSQYRQDRVTVYLRAVATKSGKILKTVYTSKTLLSQAVDAGIFRYVRFKRLLEAETGYATNEPSQMAVTEAIEKAVQALVLEGIQDGLWGIDEKAADQAQQALAAYTREKQEMSETDVYGARNTVEPSRLTIHPYVAAWRYHGDYATQGIRTGYGLAADVYLTRHVGLQVNAGTGTLGSDQVFSCPVSSLQGNLVYRSLPFRRITPILYAGIGLIACRAGTLPVEVKGQRHLLLNGGMGTEIALTNKIGLRTMLEYQQPLTDALDDMVYGRYYDYYLRGSVGLSFYLGRSAHYPLPIRK</sequence>
<accession>A0ABP8N982</accession>
<keyword evidence="7" id="KW-1185">Reference proteome</keyword>
<evidence type="ECO:0000256" key="5">
    <source>
        <dbReference type="ARBA" id="ARBA00023288"/>
    </source>
</evidence>
<reference evidence="7" key="1">
    <citation type="journal article" date="2019" name="Int. J. Syst. Evol. Microbiol.">
        <title>The Global Catalogue of Microorganisms (GCM) 10K type strain sequencing project: providing services to taxonomists for standard genome sequencing and annotation.</title>
        <authorList>
            <consortium name="The Broad Institute Genomics Platform"/>
            <consortium name="The Broad Institute Genome Sequencing Center for Infectious Disease"/>
            <person name="Wu L."/>
            <person name="Ma J."/>
        </authorList>
    </citation>
    <scope>NUCLEOTIDE SEQUENCE [LARGE SCALE GENOMIC DNA]</scope>
    <source>
        <strain evidence="7">JCM 17927</strain>
    </source>
</reference>
<dbReference type="EMBL" id="BAABHD010000067">
    <property type="protein sequence ID" value="GAA4462121.1"/>
    <property type="molecule type" value="Genomic_DNA"/>
</dbReference>
<keyword evidence="3" id="KW-0472">Membrane</keyword>
<keyword evidence="5" id="KW-0449">Lipoprotein</keyword>
<organism evidence="6 7">
    <name type="scientific">Nibrella saemangeumensis</name>
    <dbReference type="NCBI Taxonomy" id="1084526"/>
    <lineage>
        <taxon>Bacteria</taxon>
        <taxon>Pseudomonadati</taxon>
        <taxon>Bacteroidota</taxon>
        <taxon>Cytophagia</taxon>
        <taxon>Cytophagales</taxon>
        <taxon>Spirosomataceae</taxon>
        <taxon>Nibrella</taxon>
    </lineage>
</organism>
<dbReference type="InterPro" id="IPR005534">
    <property type="entry name" value="Curli_assmbl/transp-comp_CsgG"/>
</dbReference>